<evidence type="ECO:0000256" key="1">
    <source>
        <dbReference type="SAM" id="Phobius"/>
    </source>
</evidence>
<comment type="caution">
    <text evidence="2">The sequence shown here is derived from an EMBL/GenBank/DDBJ whole genome shotgun (WGS) entry which is preliminary data.</text>
</comment>
<evidence type="ECO:0000313" key="2">
    <source>
        <dbReference type="EMBL" id="MDI1489116.1"/>
    </source>
</evidence>
<gene>
    <name evidence="2" type="ORF">OHK93_008394</name>
</gene>
<dbReference type="PANTHER" id="PTHR35395">
    <property type="entry name" value="DUF6536 DOMAIN-CONTAINING PROTEIN"/>
    <property type="match status" value="1"/>
</dbReference>
<keyword evidence="3" id="KW-1185">Reference proteome</keyword>
<feature type="transmembrane region" description="Helical" evidence="1">
    <location>
        <begin position="188"/>
        <end position="209"/>
    </location>
</feature>
<sequence>MSGESYYNKPRRYRRFDSASRTRWLSMTVLCFVTLGVATGLLAWGVNILENPFGYAVGAQPFALGFGAVNIGALIGKLSGIEATVFLANCPQLILSFLYFTYNGVWTCMLMVEEFKERKPLRVRSRTGLQRSTYRLQLPYRSGIPLMVVSAVLHWLVSQSVFLVVINAYKYDGTPDPAAGQDRIACGYSPIAILITIVVGILVLLGGIANGFRRYPEVGIPLAGSCSAVISAACHPPPGDDRPSKKAVMWGAIRESNADEEVFPFKGACSRETGSIALKRLESAKMLLNIALIITFLSSLAACVTLEYERRWYGTAPFCMGQCHHKDETLVGYYGDQPYDRGPVPWCGYVSEHTKVRCLNQFGHVCATGNKALCEKLIGEIPMKVEGDA</sequence>
<evidence type="ECO:0000313" key="3">
    <source>
        <dbReference type="Proteomes" id="UP001161017"/>
    </source>
</evidence>
<reference evidence="2" key="1">
    <citation type="journal article" date="2023" name="Genome Biol. Evol.">
        <title>First Whole Genome Sequence and Flow Cytometry Genome Size Data for the Lichen-Forming Fungus Ramalina farinacea (Ascomycota).</title>
        <authorList>
            <person name="Llewellyn T."/>
            <person name="Mian S."/>
            <person name="Hill R."/>
            <person name="Leitch I.J."/>
            <person name="Gaya E."/>
        </authorList>
    </citation>
    <scope>NUCLEOTIDE SEQUENCE</scope>
    <source>
        <strain evidence="2">LIQ254RAFAR</strain>
    </source>
</reference>
<organism evidence="2 3">
    <name type="scientific">Ramalina farinacea</name>
    <dbReference type="NCBI Taxonomy" id="258253"/>
    <lineage>
        <taxon>Eukaryota</taxon>
        <taxon>Fungi</taxon>
        <taxon>Dikarya</taxon>
        <taxon>Ascomycota</taxon>
        <taxon>Pezizomycotina</taxon>
        <taxon>Lecanoromycetes</taxon>
        <taxon>OSLEUM clade</taxon>
        <taxon>Lecanoromycetidae</taxon>
        <taxon>Lecanorales</taxon>
        <taxon>Lecanorineae</taxon>
        <taxon>Ramalinaceae</taxon>
        <taxon>Ramalina</taxon>
    </lineage>
</organism>
<feature type="transmembrane region" description="Helical" evidence="1">
    <location>
        <begin position="144"/>
        <end position="168"/>
    </location>
</feature>
<keyword evidence="1" id="KW-0812">Transmembrane</keyword>
<proteinExistence type="predicted"/>
<accession>A0AA43QQ91</accession>
<feature type="transmembrane region" description="Helical" evidence="1">
    <location>
        <begin position="53"/>
        <end position="73"/>
    </location>
</feature>
<feature type="transmembrane region" description="Helical" evidence="1">
    <location>
        <begin position="93"/>
        <end position="112"/>
    </location>
</feature>
<keyword evidence="1" id="KW-1133">Transmembrane helix</keyword>
<feature type="transmembrane region" description="Helical" evidence="1">
    <location>
        <begin position="286"/>
        <end position="308"/>
    </location>
</feature>
<name>A0AA43QQ91_9LECA</name>
<protein>
    <submittedName>
        <fullName evidence="2">Uncharacterized protein</fullName>
    </submittedName>
</protein>
<dbReference type="EMBL" id="JAPUFD010000008">
    <property type="protein sequence ID" value="MDI1489116.1"/>
    <property type="molecule type" value="Genomic_DNA"/>
</dbReference>
<dbReference type="AlphaFoldDB" id="A0AA43QQ91"/>
<dbReference type="PANTHER" id="PTHR35395:SF1">
    <property type="entry name" value="DUF6536 DOMAIN-CONTAINING PROTEIN"/>
    <property type="match status" value="1"/>
</dbReference>
<feature type="transmembrane region" description="Helical" evidence="1">
    <location>
        <begin position="24"/>
        <end position="46"/>
    </location>
</feature>
<dbReference type="Proteomes" id="UP001161017">
    <property type="component" value="Unassembled WGS sequence"/>
</dbReference>
<keyword evidence="1" id="KW-0472">Membrane</keyword>